<keyword evidence="2" id="KW-1185">Reference proteome</keyword>
<dbReference type="Proteomes" id="UP001159405">
    <property type="component" value="Unassembled WGS sequence"/>
</dbReference>
<protein>
    <submittedName>
        <fullName evidence="1">Uncharacterized protein</fullName>
    </submittedName>
</protein>
<evidence type="ECO:0000313" key="2">
    <source>
        <dbReference type="Proteomes" id="UP001159405"/>
    </source>
</evidence>
<reference evidence="1 2" key="1">
    <citation type="submission" date="2022-05" db="EMBL/GenBank/DDBJ databases">
        <authorList>
            <consortium name="Genoscope - CEA"/>
            <person name="William W."/>
        </authorList>
    </citation>
    <scope>NUCLEOTIDE SEQUENCE [LARGE SCALE GENOMIC DNA]</scope>
</reference>
<proteinExistence type="predicted"/>
<organism evidence="1 2">
    <name type="scientific">Porites lobata</name>
    <dbReference type="NCBI Taxonomy" id="104759"/>
    <lineage>
        <taxon>Eukaryota</taxon>
        <taxon>Metazoa</taxon>
        <taxon>Cnidaria</taxon>
        <taxon>Anthozoa</taxon>
        <taxon>Hexacorallia</taxon>
        <taxon>Scleractinia</taxon>
        <taxon>Fungiina</taxon>
        <taxon>Poritidae</taxon>
        <taxon>Porites</taxon>
    </lineage>
</organism>
<gene>
    <name evidence="1" type="ORF">PLOB_00006626</name>
</gene>
<evidence type="ECO:0000313" key="1">
    <source>
        <dbReference type="EMBL" id="CAH3045114.1"/>
    </source>
</evidence>
<dbReference type="EMBL" id="CALNXK010000013">
    <property type="protein sequence ID" value="CAH3045114.1"/>
    <property type="molecule type" value="Genomic_DNA"/>
</dbReference>
<comment type="caution">
    <text evidence="1">The sequence shown here is derived from an EMBL/GenBank/DDBJ whole genome shotgun (WGS) entry which is preliminary data.</text>
</comment>
<accession>A0ABN8N8A3</accession>
<name>A0ABN8N8A3_9CNID</name>
<sequence>MTGPAALITLYVEAINTPGTLPNVQSAWETFVEAKCIDARNSF</sequence>